<dbReference type="KEGG" id="cpa:CP_0930"/>
<sequence length="45" mass="5716">MNKYEILRIFMRFFISFEKKEICYLFSYKIFESKNHRSRKFILLG</sequence>
<accession>Q9K1V1</accession>
<evidence type="ECO:0000313" key="6">
    <source>
        <dbReference type="EMBL" id="CRI52125.1"/>
    </source>
</evidence>
<dbReference type="PATRIC" id="fig|83558.13.peg.985"/>
<reference evidence="1 8" key="1">
    <citation type="journal article" date="2000" name="Nucleic Acids Res.">
        <title>Genome sequences of Chlamydia trachomatis MoPn and Chlamydia pneumoniae AR39.</title>
        <authorList>
            <person name="Read T.D."/>
            <person name="Brunham R.C."/>
            <person name="Shen C."/>
            <person name="Gill S.R."/>
            <person name="Heidelberg J.F."/>
            <person name="White O."/>
            <person name="Hickey E.K."/>
            <person name="Peterson J.D."/>
            <person name="Utterback T.R."/>
            <person name="Berry K.J."/>
            <person name="Bass S."/>
            <person name="Linher K.D."/>
            <person name="Weidman J.F."/>
            <person name="Khouri H.M."/>
            <person name="Craven B."/>
            <person name="Bowman C."/>
            <person name="Dodson R.J."/>
            <person name="Gwinn M.L."/>
            <person name="Nelson W.C."/>
            <person name="DeBoy R.T."/>
            <person name="Kolonay J.F."/>
            <person name="McClarty G."/>
            <person name="Salzberg S.L."/>
            <person name="Eisen J.A."/>
            <person name="Fraser C.M."/>
        </authorList>
    </citation>
    <scope>NUCLEOTIDE SEQUENCE [LARGE SCALE GENOMIC DNA]</scope>
    <source>
        <strain evidence="1 8">AR39</strain>
    </source>
</reference>
<dbReference type="EMBL" id="AE002161">
    <property type="protein sequence ID" value="AAF38713.1"/>
    <property type="molecule type" value="Genomic_DNA"/>
</dbReference>
<dbReference type="STRING" id="406984.CPK_ORF00346"/>
<proteinExistence type="predicted"/>
<name>Q9K1V1_CHLPN</name>
<dbReference type="AlphaFoldDB" id="Q9K1V1"/>
<dbReference type="EMBL" id="LN847244">
    <property type="protein sequence ID" value="CRI49869.1"/>
    <property type="molecule type" value="Genomic_DNA"/>
</dbReference>
<dbReference type="EMBL" id="LN847255">
    <property type="protein sequence ID" value="CRI54049.1"/>
    <property type="molecule type" value="Genomic_DNA"/>
</dbReference>
<evidence type="ECO:0000313" key="2">
    <source>
        <dbReference type="EMBL" id="CRI40849.1"/>
    </source>
</evidence>
<organism evidence="8">
    <name type="scientific">Chlamydia pneumoniae</name>
    <name type="common">Chlamydophila pneumoniae</name>
    <dbReference type="NCBI Taxonomy" id="83558"/>
    <lineage>
        <taxon>Bacteria</taxon>
        <taxon>Pseudomonadati</taxon>
        <taxon>Chlamydiota</taxon>
        <taxon>Chlamydiia</taxon>
        <taxon>Chlamydiales</taxon>
        <taxon>Chlamydiaceae</taxon>
        <taxon>Chlamydia/Chlamydophila group</taxon>
        <taxon>Chlamydia</taxon>
    </lineage>
</organism>
<evidence type="ECO:0000313" key="7">
    <source>
        <dbReference type="EMBL" id="CRI54049.1"/>
    </source>
</evidence>
<dbReference type="EMBL" id="LN847006">
    <property type="protein sequence ID" value="CRI40849.1"/>
    <property type="molecule type" value="Genomic_DNA"/>
</dbReference>
<reference evidence="2" key="2">
    <citation type="submission" date="2015-05" db="EMBL/GenBank/DDBJ databases">
        <authorList>
            <person name="Rattei Thomas"/>
        </authorList>
    </citation>
    <scope>NUCLEOTIDE SEQUENCE</scope>
    <source>
        <strain evidence="2">CWL029c</strain>
        <strain evidence="3">MUL2216</strain>
        <strain evidence="5">PB1</strain>
        <strain evidence="4">U1271</strain>
        <strain evidence="6">UZG1</strain>
        <strain evidence="7">Wien2</strain>
    </source>
</reference>
<evidence type="ECO:0000313" key="1">
    <source>
        <dbReference type="EMBL" id="AAF38713.1"/>
    </source>
</evidence>
<dbReference type="EMBL" id="LN847240">
    <property type="protein sequence ID" value="CRI50995.1"/>
    <property type="molecule type" value="Genomic_DNA"/>
</dbReference>
<dbReference type="PIR" id="D81523">
    <property type="entry name" value="D81523"/>
</dbReference>
<evidence type="ECO:0000313" key="5">
    <source>
        <dbReference type="EMBL" id="CRI50995.1"/>
    </source>
</evidence>
<dbReference type="Proteomes" id="UP000000583">
    <property type="component" value="Chromosome"/>
</dbReference>
<gene>
    <name evidence="1" type="ordered locus">CP_0930</name>
    <name evidence="3" type="ORF">BN1224_MUL2216_F_04980</name>
    <name evidence="5" type="ORF">BN1224_PB1_B_09640</name>
    <name evidence="4" type="ORF">BN1224_U1271_C_08090</name>
    <name evidence="6" type="ORF">BN1224_UZG1_B_02740</name>
    <name evidence="7" type="ORF">BN1224_Wien2_H_01930</name>
    <name evidence="2" type="ORF">CWL029c_F_00960</name>
</gene>
<dbReference type="EMBL" id="LN847227">
    <property type="protein sequence ID" value="CRI46443.1"/>
    <property type="molecule type" value="Genomic_DNA"/>
</dbReference>
<evidence type="ECO:0000313" key="3">
    <source>
        <dbReference type="EMBL" id="CRI46443.1"/>
    </source>
</evidence>
<evidence type="ECO:0000313" key="8">
    <source>
        <dbReference type="Proteomes" id="UP000000583"/>
    </source>
</evidence>
<evidence type="ECO:0000313" key="4">
    <source>
        <dbReference type="EMBL" id="CRI49869.1"/>
    </source>
</evidence>
<dbReference type="EMBL" id="LN847246">
    <property type="protein sequence ID" value="CRI52125.1"/>
    <property type="molecule type" value="Genomic_DNA"/>
</dbReference>
<protein>
    <submittedName>
        <fullName evidence="1">Uncharacterized protein</fullName>
    </submittedName>
</protein>